<accession>A0A4Z0QW27</accession>
<dbReference type="SUPFAM" id="SSF49764">
    <property type="entry name" value="HSP20-like chaperones"/>
    <property type="match status" value="1"/>
</dbReference>
<comment type="similarity">
    <text evidence="1">Belongs to the arsA ATPase family.</text>
</comment>
<evidence type="ECO:0000259" key="9">
    <source>
        <dbReference type="PROSITE" id="PS51015"/>
    </source>
</evidence>
<dbReference type="InterPro" id="IPR008978">
    <property type="entry name" value="HSP20-like_chaperone"/>
</dbReference>
<proteinExistence type="inferred from homology"/>
<comment type="function">
    <text evidence="7">Anion-transporting ATPase. Catalyzes the extrusion of arsenite.</text>
</comment>
<gene>
    <name evidence="10" type="ORF">E4K67_29250</name>
</gene>
<keyword evidence="4" id="KW-0059">Arsenical resistance</keyword>
<evidence type="ECO:0000313" key="11">
    <source>
        <dbReference type="Proteomes" id="UP000298460"/>
    </source>
</evidence>
<dbReference type="FunFam" id="3.40.50.300:FF:001801">
    <property type="entry name" value="Putative arsenical pump-driving ATPase"/>
    <property type="match status" value="1"/>
</dbReference>
<evidence type="ECO:0000313" key="10">
    <source>
        <dbReference type="EMBL" id="TGE34724.1"/>
    </source>
</evidence>
<dbReference type="Pfam" id="PF02374">
    <property type="entry name" value="ArsA_ATPase"/>
    <property type="match status" value="1"/>
</dbReference>
<evidence type="ECO:0000256" key="8">
    <source>
        <dbReference type="ARBA" id="ARBA00066752"/>
    </source>
</evidence>
<dbReference type="EC" id="7.3.2.7" evidence="8"/>
<dbReference type="SUPFAM" id="SSF52540">
    <property type="entry name" value="P-loop containing nucleoside triphosphate hydrolases"/>
    <property type="match status" value="1"/>
</dbReference>
<comment type="catalytic activity">
    <reaction evidence="6">
        <text>arsenite(in) + ATP + H2O = arsenite(out) + ADP + phosphate + H(+)</text>
        <dbReference type="Rhea" id="RHEA:11348"/>
        <dbReference type="ChEBI" id="CHEBI:15377"/>
        <dbReference type="ChEBI" id="CHEBI:15378"/>
        <dbReference type="ChEBI" id="CHEBI:29242"/>
        <dbReference type="ChEBI" id="CHEBI:30616"/>
        <dbReference type="ChEBI" id="CHEBI:43474"/>
        <dbReference type="ChEBI" id="CHEBI:456216"/>
        <dbReference type="EC" id="7.3.2.7"/>
    </reaction>
</comment>
<dbReference type="GO" id="GO:0015446">
    <property type="term" value="F:ATPase-coupled arsenite transmembrane transporter activity"/>
    <property type="evidence" value="ECO:0007669"/>
    <property type="project" value="UniProtKB-EC"/>
</dbReference>
<dbReference type="InterPro" id="IPR027417">
    <property type="entry name" value="P-loop_NTPase"/>
</dbReference>
<dbReference type="InterPro" id="IPR040612">
    <property type="entry name" value="ArsA_HSP20-like"/>
</dbReference>
<evidence type="ECO:0000256" key="5">
    <source>
        <dbReference type="ARBA" id="ARBA00022967"/>
    </source>
</evidence>
<dbReference type="InterPro" id="IPR016300">
    <property type="entry name" value="ATPase_ArsA/GET3"/>
</dbReference>
<dbReference type="GO" id="GO:0016887">
    <property type="term" value="F:ATP hydrolysis activity"/>
    <property type="evidence" value="ECO:0007669"/>
    <property type="project" value="InterPro"/>
</dbReference>
<dbReference type="GO" id="GO:0005524">
    <property type="term" value="F:ATP binding"/>
    <property type="evidence" value="ECO:0007669"/>
    <property type="project" value="UniProtKB-KW"/>
</dbReference>
<dbReference type="OrthoDB" id="9780677at2"/>
<feature type="domain" description="YDG" evidence="9">
    <location>
        <begin position="1"/>
        <end position="94"/>
    </location>
</feature>
<keyword evidence="3" id="KW-0067">ATP-binding</keyword>
<protein>
    <recommendedName>
        <fullName evidence="8">arsenite-transporting ATPase</fullName>
        <ecNumber evidence="8">7.3.2.7</ecNumber>
    </recommendedName>
</protein>
<evidence type="ECO:0000256" key="6">
    <source>
        <dbReference type="ARBA" id="ARBA00052296"/>
    </source>
</evidence>
<dbReference type="PROSITE" id="PS51015">
    <property type="entry name" value="YDG"/>
    <property type="match status" value="1"/>
</dbReference>
<comment type="caution">
    <text evidence="10">The sequence shown here is derived from an EMBL/GenBank/DDBJ whole genome shotgun (WGS) entry which is preliminary data.</text>
</comment>
<dbReference type="CDD" id="cd02035">
    <property type="entry name" value="ArsA"/>
    <property type="match status" value="1"/>
</dbReference>
<dbReference type="Gene3D" id="3.40.50.300">
    <property type="entry name" value="P-loop containing nucleotide triphosphate hydrolases"/>
    <property type="match status" value="1"/>
</dbReference>
<keyword evidence="11" id="KW-1185">Reference proteome</keyword>
<dbReference type="Pfam" id="PF17886">
    <property type="entry name" value="ArsA_HSP20"/>
    <property type="match status" value="1"/>
</dbReference>
<dbReference type="InterPro" id="IPR003105">
    <property type="entry name" value="SRA_YDG"/>
</dbReference>
<dbReference type="NCBIfam" id="TIGR00345">
    <property type="entry name" value="GET3_arsA_TRC40"/>
    <property type="match status" value="1"/>
</dbReference>
<evidence type="ECO:0000256" key="4">
    <source>
        <dbReference type="ARBA" id="ARBA00022849"/>
    </source>
</evidence>
<dbReference type="Proteomes" id="UP000298460">
    <property type="component" value="Unassembled WGS sequence"/>
</dbReference>
<evidence type="ECO:0000256" key="7">
    <source>
        <dbReference type="ARBA" id="ARBA00059736"/>
    </source>
</evidence>
<dbReference type="EMBL" id="SPQQ01000033">
    <property type="protein sequence ID" value="TGE34724.1"/>
    <property type="molecule type" value="Genomic_DNA"/>
</dbReference>
<organism evidence="10 11">
    <name type="scientific">Desulfosporosinus fructosivorans</name>
    <dbReference type="NCBI Taxonomy" id="2018669"/>
    <lineage>
        <taxon>Bacteria</taxon>
        <taxon>Bacillati</taxon>
        <taxon>Bacillota</taxon>
        <taxon>Clostridia</taxon>
        <taxon>Eubacteriales</taxon>
        <taxon>Desulfitobacteriaceae</taxon>
        <taxon>Desulfosporosinus</taxon>
    </lineage>
</organism>
<keyword evidence="5" id="KW-1278">Translocase</keyword>
<dbReference type="PANTHER" id="PTHR10803:SF3">
    <property type="entry name" value="ATPASE GET3"/>
    <property type="match status" value="1"/>
</dbReference>
<sequence>MRIILYTGKGGVGKTSIAASSAVQSAKNGKKTLVVSTDRAHSLGDSLDIKLSPEPQEIRPNLWAQEIDTVHEVEKGWGQVQKYLTTLFTAKTIKDITTEELTVFPGIEDLLSLLRILQYYKQNTFEVIIIDCAPTGETLALLSFPEMLRWWMEKLFPMKRKAIKFLKPVMEPLLGIPMPTDSVMDEIDKIYSQLDEMRQIFSDRKVTSIRIVVNPEKMVVKEAQRSFTYLNIYDFNVDAVVVNRIIPDNVTDQYFTVWKDIQKKYKELIEDSFSPIPIYYAPLFEQEIVGLEMLDRMGEEIFKGEDPTTIKYNARIQTVTKENDEYVMAIYMPFTTKDDLSLNQKADELIIKVGNVKRNITLPRTLENLTVIGAKFEEETLKVRFGGVLHE</sequence>
<evidence type="ECO:0000256" key="3">
    <source>
        <dbReference type="ARBA" id="ARBA00022840"/>
    </source>
</evidence>
<name>A0A4Z0QW27_9FIRM</name>
<dbReference type="AlphaFoldDB" id="A0A4Z0QW27"/>
<keyword evidence="2" id="KW-0547">Nucleotide-binding</keyword>
<dbReference type="PANTHER" id="PTHR10803">
    <property type="entry name" value="ARSENICAL PUMP-DRIVING ATPASE ARSENITE-TRANSLOCATING ATPASE"/>
    <property type="match status" value="1"/>
</dbReference>
<dbReference type="Gene3D" id="2.60.40.790">
    <property type="match status" value="1"/>
</dbReference>
<reference evidence="10 11" key="1">
    <citation type="submission" date="2019-03" db="EMBL/GenBank/DDBJ databases">
        <title>Draft Genome Sequence of Desulfosporosinus fructosivorans Strain 63.6F, Isolated from Marine Sediment in the Baltic Sea.</title>
        <authorList>
            <person name="Hausmann B."/>
            <person name="Vandieken V."/>
            <person name="Pjevac P."/>
            <person name="Schreck K."/>
            <person name="Herbold C.W."/>
            <person name="Loy A."/>
        </authorList>
    </citation>
    <scope>NUCLEOTIDE SEQUENCE [LARGE SCALE GENOMIC DNA]</scope>
    <source>
        <strain evidence="10 11">63.6F</strain>
    </source>
</reference>
<evidence type="ECO:0000256" key="2">
    <source>
        <dbReference type="ARBA" id="ARBA00022741"/>
    </source>
</evidence>
<dbReference type="InterPro" id="IPR025723">
    <property type="entry name" value="ArsA/GET3_ATPase-like"/>
</dbReference>
<evidence type="ECO:0000256" key="1">
    <source>
        <dbReference type="ARBA" id="ARBA00011040"/>
    </source>
</evidence>